<accession>A0ABS1HJ36</accession>
<dbReference type="RefSeq" id="WP_200464918.1">
    <property type="nucleotide sequence ID" value="NZ_JAENRR010000020.1"/>
</dbReference>
<keyword evidence="2" id="KW-1185">Reference proteome</keyword>
<evidence type="ECO:0000313" key="1">
    <source>
        <dbReference type="EMBL" id="MBK3517689.1"/>
    </source>
</evidence>
<comment type="caution">
    <text evidence="1">The sequence shown here is derived from an EMBL/GenBank/DDBJ whole genome shotgun (WGS) entry which is preliminary data.</text>
</comment>
<organism evidence="1 2">
    <name type="scientific">Carboxylicivirga marina</name>
    <dbReference type="NCBI Taxonomy" id="2800988"/>
    <lineage>
        <taxon>Bacteria</taxon>
        <taxon>Pseudomonadati</taxon>
        <taxon>Bacteroidota</taxon>
        <taxon>Bacteroidia</taxon>
        <taxon>Marinilabiliales</taxon>
        <taxon>Marinilabiliaceae</taxon>
        <taxon>Carboxylicivirga</taxon>
    </lineage>
</organism>
<protein>
    <recommendedName>
        <fullName evidence="3">tRNA pseudouridine synthase A</fullName>
    </recommendedName>
</protein>
<reference evidence="1 2" key="1">
    <citation type="submission" date="2021-01" db="EMBL/GenBank/DDBJ databases">
        <title>Carboxyliciviraga sp.nov., isolated from coastal sediments.</title>
        <authorList>
            <person name="Lu D."/>
            <person name="Zhang T."/>
        </authorList>
    </citation>
    <scope>NUCLEOTIDE SEQUENCE [LARGE SCALE GENOMIC DNA]</scope>
    <source>
        <strain evidence="1 2">N1Y132</strain>
    </source>
</reference>
<evidence type="ECO:0000313" key="2">
    <source>
        <dbReference type="Proteomes" id="UP000605676"/>
    </source>
</evidence>
<evidence type="ECO:0008006" key="3">
    <source>
        <dbReference type="Google" id="ProtNLM"/>
    </source>
</evidence>
<name>A0ABS1HJ36_9BACT</name>
<gene>
    <name evidence="1" type="ORF">JIV24_10130</name>
</gene>
<sequence length="79" mass="9549">MHTIKLKIHDKVYKHFIWLLSKFSKDEIEIISEDDVFLKTQEELQVQLDEINEGTAEYYTIDELEERLENKITKHEGRL</sequence>
<proteinExistence type="predicted"/>
<dbReference type="Proteomes" id="UP000605676">
    <property type="component" value="Unassembled WGS sequence"/>
</dbReference>
<dbReference type="EMBL" id="JAENRR010000020">
    <property type="protein sequence ID" value="MBK3517689.1"/>
    <property type="molecule type" value="Genomic_DNA"/>
</dbReference>